<feature type="compositionally biased region" description="Low complexity" evidence="1">
    <location>
        <begin position="781"/>
        <end position="801"/>
    </location>
</feature>
<feature type="compositionally biased region" description="Polar residues" evidence="1">
    <location>
        <begin position="761"/>
        <end position="773"/>
    </location>
</feature>
<evidence type="ECO:0000256" key="1">
    <source>
        <dbReference type="SAM" id="MobiDB-lite"/>
    </source>
</evidence>
<name>A0AAV6K3P8_9ERIC</name>
<evidence type="ECO:0000259" key="3">
    <source>
        <dbReference type="Pfam" id="PF10551"/>
    </source>
</evidence>
<dbReference type="Proteomes" id="UP000823749">
    <property type="component" value="Chromosome 5"/>
</dbReference>
<feature type="region of interest" description="Disordered" evidence="1">
    <location>
        <begin position="697"/>
        <end position="726"/>
    </location>
</feature>
<evidence type="ECO:0000313" key="4">
    <source>
        <dbReference type="EMBL" id="KAG5546978.1"/>
    </source>
</evidence>
<feature type="compositionally biased region" description="Low complexity" evidence="1">
    <location>
        <begin position="852"/>
        <end position="888"/>
    </location>
</feature>
<dbReference type="Pfam" id="PF10551">
    <property type="entry name" value="MULE"/>
    <property type="match status" value="1"/>
</dbReference>
<sequence length="913" mass="101355">MLEIYKGLTVIVLYVDKLMDPLLVMSSNGEILSSSPVMPSGLVIDLSDNDEGTGVKDFGAETVTETGVKDFGAETVTETEVEDTGDENVTGVEDIGDGNVTGAEDIGDGMECDLSDVDSEDSDYVASEEDNDEVSDDASWMYEDLEGPDDDIFEVNSYRKVGEQPQPQPTNADVNTDEKWYSDPEDEDNLSLKGSSDEEGDGHPEFKDFHMANPILVEGMKFTGARQFREFLKEWNVVNGYDIEYKKNESTRITAVCRYGCTWRIHGSPIMRTTTFQIKSITGEHECGRQYDNRQANSSYIGKKLLDEIKDNPTINIASFKNKIRRKIMVDASRYQVYRAKRKATELIAGDIKEQYLRIWDYAETVRKHNPGSHIIIKTDPDTVEPTLQRMYFRVSAMKDGFLAGCRPIIGLDGCHLKGIYGGQLLTAVGRDGNDNMFPITVALVELESKDSWTWFLQVLQEDIGSYEEMGWTFISDRQKGLIETFNELLPGCDHRYCLRHIYSNFKVKFPGAFLKDLFWKAASTCSVSGFNYWMKKIEEADPKLNERRQTAAEWLRAVTPSLWARSHFSTRSKCDVVVNNISESFNSYILEARQLPIISMFEWIRKRVMQRIQVKKAGMEKYTGHLCPNIQEKIEKLKVESRVCVAAWCAIQKNKERVETYVHPYFTKSGYLTAYSYMIHPVPDMLDFVETGFQPLNPPNSKRGSGRPKKLRRRTVDEPRDPNKVTRRGLNVTCAKCMQFGHNKRSCKNMIHPKSKLVKNGQTSNATSQPMGTHTDVPPTIGTRIRAGRGATGRGVTTIGTGRGATGRGVTTVGIGRGRGAGSSQPPIGSSSQPVGRGTGRGVTGKGRGVGSTQPPTGSSSQPVGRGTGRGVTRIGAGRGGKASSSGPVGGPSWATVLQNIRAKKQARVTGM</sequence>
<feature type="domain" description="MULE transposase" evidence="3">
    <location>
        <begin position="410"/>
        <end position="505"/>
    </location>
</feature>
<feature type="compositionally biased region" description="Low complexity" evidence="1">
    <location>
        <begin position="823"/>
        <end position="837"/>
    </location>
</feature>
<feature type="domain" description="Transposase MuDR plant" evidence="2">
    <location>
        <begin position="216"/>
        <end position="278"/>
    </location>
</feature>
<feature type="compositionally biased region" description="Gly residues" evidence="1">
    <location>
        <begin position="838"/>
        <end position="851"/>
    </location>
</feature>
<feature type="region of interest" description="Disordered" evidence="1">
    <location>
        <begin position="161"/>
        <end position="207"/>
    </location>
</feature>
<dbReference type="EMBL" id="JACTNZ010000005">
    <property type="protein sequence ID" value="KAG5546978.1"/>
    <property type="molecule type" value="Genomic_DNA"/>
</dbReference>
<keyword evidence="5" id="KW-1185">Reference proteome</keyword>
<comment type="caution">
    <text evidence="4">The sequence shown here is derived from an EMBL/GenBank/DDBJ whole genome shotgun (WGS) entry which is preliminary data.</text>
</comment>
<proteinExistence type="predicted"/>
<evidence type="ECO:0000259" key="2">
    <source>
        <dbReference type="Pfam" id="PF03108"/>
    </source>
</evidence>
<evidence type="ECO:0000313" key="5">
    <source>
        <dbReference type="Proteomes" id="UP000823749"/>
    </source>
</evidence>
<dbReference type="Pfam" id="PF03108">
    <property type="entry name" value="DBD_Tnp_Mut"/>
    <property type="match status" value="1"/>
</dbReference>
<dbReference type="AlphaFoldDB" id="A0AAV6K3P8"/>
<dbReference type="PANTHER" id="PTHR31973">
    <property type="entry name" value="POLYPROTEIN, PUTATIVE-RELATED"/>
    <property type="match status" value="1"/>
</dbReference>
<reference evidence="4" key="1">
    <citation type="submission" date="2020-08" db="EMBL/GenBank/DDBJ databases">
        <title>Plant Genome Project.</title>
        <authorList>
            <person name="Zhang R.-G."/>
        </authorList>
    </citation>
    <scope>NUCLEOTIDE SEQUENCE</scope>
    <source>
        <strain evidence="4">WSP0</strain>
        <tissue evidence="4">Leaf</tissue>
    </source>
</reference>
<feature type="region of interest" description="Disordered" evidence="1">
    <location>
        <begin position="761"/>
        <end position="895"/>
    </location>
</feature>
<feature type="compositionally biased region" description="Basic residues" evidence="1">
    <location>
        <begin position="705"/>
        <end position="714"/>
    </location>
</feature>
<evidence type="ECO:0008006" key="6">
    <source>
        <dbReference type="Google" id="ProtNLM"/>
    </source>
</evidence>
<protein>
    <recommendedName>
        <fullName evidence="6">Transposase</fullName>
    </recommendedName>
</protein>
<accession>A0AAV6K3P8</accession>
<dbReference type="PANTHER" id="PTHR31973:SF187">
    <property type="entry name" value="MUTATOR TRANSPOSASE MUDRA PROTEIN"/>
    <property type="match status" value="1"/>
</dbReference>
<dbReference type="InterPro" id="IPR004332">
    <property type="entry name" value="Transposase_MuDR"/>
</dbReference>
<organism evidence="4 5">
    <name type="scientific">Rhododendron griersonianum</name>
    <dbReference type="NCBI Taxonomy" id="479676"/>
    <lineage>
        <taxon>Eukaryota</taxon>
        <taxon>Viridiplantae</taxon>
        <taxon>Streptophyta</taxon>
        <taxon>Embryophyta</taxon>
        <taxon>Tracheophyta</taxon>
        <taxon>Spermatophyta</taxon>
        <taxon>Magnoliopsida</taxon>
        <taxon>eudicotyledons</taxon>
        <taxon>Gunneridae</taxon>
        <taxon>Pentapetalae</taxon>
        <taxon>asterids</taxon>
        <taxon>Ericales</taxon>
        <taxon>Ericaceae</taxon>
        <taxon>Ericoideae</taxon>
        <taxon>Rhodoreae</taxon>
        <taxon>Rhododendron</taxon>
    </lineage>
</organism>
<feature type="compositionally biased region" description="Acidic residues" evidence="1">
    <location>
        <begin position="105"/>
        <end position="136"/>
    </location>
</feature>
<feature type="region of interest" description="Disordered" evidence="1">
    <location>
        <begin position="82"/>
        <end position="137"/>
    </location>
</feature>
<feature type="compositionally biased region" description="Basic and acidic residues" evidence="1">
    <location>
        <begin position="715"/>
        <end position="725"/>
    </location>
</feature>
<dbReference type="InterPro" id="IPR018289">
    <property type="entry name" value="MULE_transposase_dom"/>
</dbReference>
<gene>
    <name evidence="4" type="ORF">RHGRI_012869</name>
</gene>